<evidence type="ECO:0000256" key="3">
    <source>
        <dbReference type="ARBA" id="ARBA00022723"/>
    </source>
</evidence>
<keyword evidence="3" id="KW-0479">Metal-binding</keyword>
<proteinExistence type="inferred from homology"/>
<accession>A0A0F7SUB2</accession>
<keyword evidence="5" id="KW-0067">ATP-binding</keyword>
<comment type="similarity">
    <text evidence="1">Belongs to the folylpolyglutamate synthase family.</text>
</comment>
<sequence length="528" mass="56930">MSINPGLDRITLLLSRFPPLTIPVIHLAGTNGKGSVSALLDSTLLTGGYQTGRFNSPHLISAEDCIRLNGQPCQRTVYDKVREEVKRVDKEIESGASLFEVLTVTALQIFERYRDALEGTKLDVLVIECGMGGTQDATNVFPAELVLACVLTSVDLDHQAFLGNTIEAIARTKAGIVKEKGVLVVGLQTHQEDVGRIVKSLGKEREADIVWANRAFIGMEEREELKSVSGQVVITPLPRSSSFSSLSSSSSSAAAAASTLSSQLSLLKAACSTSSSIDDNNNVQALESFISTYSSNPVPILISQLPLPGSHQRDNLSLALSVLDTLRSHRKPLSIIPSFKSRLTDEVIKTGIRETVWEGRCSWVPLEDLPTHLSSLLTVHEGKRILVDGAHNHASATLLRSYIDSLHCSSSSTAPIHPTTFIISLSHSPPKTPHETLSPLIRSGDRVALVNFTTPIEGMPWVRPCPLDEVADVGRGLVGPTGDVWVTTESNGLERAVQWAVEGAKDGLIVVCGSLYLVADLYRLVRGL</sequence>
<keyword evidence="2" id="KW-0436">Ligase</keyword>
<evidence type="ECO:0000256" key="2">
    <source>
        <dbReference type="ARBA" id="ARBA00022598"/>
    </source>
</evidence>
<dbReference type="PANTHER" id="PTHR11136">
    <property type="entry name" value="FOLYLPOLYGLUTAMATE SYNTHASE-RELATED"/>
    <property type="match status" value="1"/>
</dbReference>
<dbReference type="GO" id="GO:0005829">
    <property type="term" value="C:cytosol"/>
    <property type="evidence" value="ECO:0007669"/>
    <property type="project" value="TreeGrafter"/>
</dbReference>
<dbReference type="GO" id="GO:0046872">
    <property type="term" value="F:metal ion binding"/>
    <property type="evidence" value="ECO:0007669"/>
    <property type="project" value="UniProtKB-KW"/>
</dbReference>
<protein>
    <submittedName>
        <fullName evidence="7">Folylpolyglutamate synthase</fullName>
    </submittedName>
</protein>
<dbReference type="Gene3D" id="3.90.190.20">
    <property type="entry name" value="Mur ligase, C-terminal domain"/>
    <property type="match status" value="1"/>
</dbReference>
<dbReference type="PANTHER" id="PTHR11136:SF0">
    <property type="entry name" value="DIHYDROFOLATE SYNTHETASE-RELATED"/>
    <property type="match status" value="1"/>
</dbReference>
<dbReference type="GO" id="GO:0004326">
    <property type="term" value="F:tetrahydrofolylpolyglutamate synthase activity"/>
    <property type="evidence" value="ECO:0007669"/>
    <property type="project" value="InterPro"/>
</dbReference>
<reference evidence="7" key="1">
    <citation type="submission" date="2014-08" db="EMBL/GenBank/DDBJ databases">
        <authorList>
            <person name="Sharma Rahul"/>
            <person name="Thines Marco"/>
        </authorList>
    </citation>
    <scope>NUCLEOTIDE SEQUENCE</scope>
</reference>
<evidence type="ECO:0000256" key="6">
    <source>
        <dbReference type="ARBA" id="ARBA00022842"/>
    </source>
</evidence>
<dbReference type="InterPro" id="IPR001645">
    <property type="entry name" value="Folylpolyglutamate_synth"/>
</dbReference>
<keyword evidence="4" id="KW-0547">Nucleotide-binding</keyword>
<dbReference type="Gene3D" id="3.40.1190.10">
    <property type="entry name" value="Mur-like, catalytic domain"/>
    <property type="match status" value="1"/>
</dbReference>
<organism evidence="7">
    <name type="scientific">Phaffia rhodozyma</name>
    <name type="common">Yeast</name>
    <name type="synonym">Xanthophyllomyces dendrorhous</name>
    <dbReference type="NCBI Taxonomy" id="264483"/>
    <lineage>
        <taxon>Eukaryota</taxon>
        <taxon>Fungi</taxon>
        <taxon>Dikarya</taxon>
        <taxon>Basidiomycota</taxon>
        <taxon>Agaricomycotina</taxon>
        <taxon>Tremellomycetes</taxon>
        <taxon>Cystofilobasidiales</taxon>
        <taxon>Mrakiaceae</taxon>
        <taxon>Phaffia</taxon>
    </lineage>
</organism>
<dbReference type="NCBIfam" id="TIGR01499">
    <property type="entry name" value="folC"/>
    <property type="match status" value="1"/>
</dbReference>
<evidence type="ECO:0000256" key="1">
    <source>
        <dbReference type="ARBA" id="ARBA00008276"/>
    </source>
</evidence>
<dbReference type="InterPro" id="IPR036615">
    <property type="entry name" value="Mur_ligase_C_dom_sf"/>
</dbReference>
<keyword evidence="6" id="KW-0460">Magnesium</keyword>
<dbReference type="GO" id="GO:0005739">
    <property type="term" value="C:mitochondrion"/>
    <property type="evidence" value="ECO:0007669"/>
    <property type="project" value="TreeGrafter"/>
</dbReference>
<evidence type="ECO:0000256" key="5">
    <source>
        <dbReference type="ARBA" id="ARBA00022840"/>
    </source>
</evidence>
<dbReference type="UniPathway" id="UPA00850"/>
<evidence type="ECO:0000256" key="4">
    <source>
        <dbReference type="ARBA" id="ARBA00022741"/>
    </source>
</evidence>
<name>A0A0F7SUB2_PHARH</name>
<evidence type="ECO:0000313" key="7">
    <source>
        <dbReference type="EMBL" id="CED84160.1"/>
    </source>
</evidence>
<dbReference type="SUPFAM" id="SSF53623">
    <property type="entry name" value="MurD-like peptide ligases, catalytic domain"/>
    <property type="match status" value="1"/>
</dbReference>
<dbReference type="GO" id="GO:0005524">
    <property type="term" value="F:ATP binding"/>
    <property type="evidence" value="ECO:0007669"/>
    <property type="project" value="UniProtKB-KW"/>
</dbReference>
<dbReference type="EMBL" id="LN483157">
    <property type="protein sequence ID" value="CED84160.1"/>
    <property type="molecule type" value="Genomic_DNA"/>
</dbReference>
<dbReference type="SUPFAM" id="SSF53244">
    <property type="entry name" value="MurD-like peptide ligases, peptide-binding domain"/>
    <property type="match status" value="1"/>
</dbReference>
<dbReference type="GO" id="GO:0008841">
    <property type="term" value="F:dihydrofolate synthase activity"/>
    <property type="evidence" value="ECO:0007669"/>
    <property type="project" value="TreeGrafter"/>
</dbReference>
<dbReference type="InterPro" id="IPR036565">
    <property type="entry name" value="Mur-like_cat_sf"/>
</dbReference>
<dbReference type="AlphaFoldDB" id="A0A0F7SUB2"/>